<sequence length="1057" mass="114849">MPATVQAAVPVAWVQNSADHAFSTSTPPAHPATAIALYAARGEYEAAQILYRPSTAATGVSLSATALSGPGSASIPTSEITVRRQYNHPNVVMHGDSIWLKEYEVPPAGGTSFYDALVDNTPISVDANYAQAYHYSVHVPAGQPAGVYTGSVTVKSSGGDVIIPVSVRVYAVTVPPANQSTFKQNNWFASVGWDYKGAELAIPEQYADAAAYSPNWWKVIASLARNQAKHRNNVIYTDFQALLIPNTTIDAAGNYSFGWATFDRFVKLFEDAGAMQYIYTPTLLEPHPNKDVGGKRPQLEMLKRGPDGKPQKVLVDPNTPETTAYLNKLFPALKAHLDAKGWTDKFYMSALDEPTEAAQVTAATWFYDIYTTYFPDPLTNEAHGYTFLPGAAENITTFTPYTDNYEDHTGYWQDQRLKGKELWLYVCIVPQDYQVNRLIGMHLAKSRLLPWLVWKIGGKGFQHWGWNYWAYKPDDIFRGYDTFDGPQTGDSYIVRPDKARYDVYDSVRSETQLDGVEDYELLNQLAADKPVTARAIADTVVTDIATFERSGQAVTERHKQILDALVSADAEPRFPYADDFSDASSARNWLVPINRASGQQESSWSVTGGEFVQPQVGAGWDKAVVNLKGRAYRDVAASADLRITGVSNTGGQTNWAGLMVRNLSGTEMDTGYLVAQRNNGEVFIVRSETTLARANVPGYVPGQGSRLRVVARGDTITVYAGANAAPLLTVTDKAYQAGDIALITGGAAARFDNVKINPETNPAEGRSITASSSYEGDGWSPHGAVDGERGSVAGRMGWSSHADLTTNHTESITVDLGSAKPISRVDLYPRADAGNVGRGFPVDFTIQVSTDRSNWTTVATRTGFTTPGAGAQTFPFPTIDVRYVKVEGTKLNRDPNNHYRMQFAEIEVAGGNLAAGRAVTASSSYEGDGWSRTALTDGQTRSAQGYSMGWSSHGTSTANATVDLAGPTRFSSVVLRPRTDGEALGASFPVDYTLQVSDDNATWTTVVTKTGQTRPGITGETLSFTPRTARYVRIAATKLSTDPVGDQRLQLAELEVR</sequence>
<dbReference type="Pfam" id="PF13320">
    <property type="entry name" value="GH123_cat"/>
    <property type="match status" value="1"/>
</dbReference>
<dbReference type="InterPro" id="IPR000421">
    <property type="entry name" value="FA58C"/>
</dbReference>
<proteinExistence type="predicted"/>
<protein>
    <recommendedName>
        <fullName evidence="2">F5/8 type C domain-containing protein</fullName>
    </recommendedName>
</protein>
<evidence type="ECO:0000313" key="3">
    <source>
        <dbReference type="EMBL" id="MBB3733993.1"/>
    </source>
</evidence>
<dbReference type="EMBL" id="JACIBV010000003">
    <property type="protein sequence ID" value="MBB3733993.1"/>
    <property type="molecule type" value="Genomic_DNA"/>
</dbReference>
<dbReference type="AlphaFoldDB" id="A0A7W5VKW6"/>
<feature type="domain" description="F5/8 type C" evidence="2">
    <location>
        <begin position="950"/>
        <end position="1057"/>
    </location>
</feature>
<feature type="region of interest" description="Disordered" evidence="1">
    <location>
        <begin position="758"/>
        <end position="782"/>
    </location>
</feature>
<dbReference type="Gene3D" id="2.60.120.260">
    <property type="entry name" value="Galactose-binding domain-like"/>
    <property type="match status" value="2"/>
</dbReference>
<dbReference type="Proteomes" id="UP000579945">
    <property type="component" value="Unassembled WGS sequence"/>
</dbReference>
<dbReference type="InterPro" id="IPR008979">
    <property type="entry name" value="Galactose-bd-like_sf"/>
</dbReference>
<organism evidence="3 4">
    <name type="scientific">Nonomuraea dietziae</name>
    <dbReference type="NCBI Taxonomy" id="65515"/>
    <lineage>
        <taxon>Bacteria</taxon>
        <taxon>Bacillati</taxon>
        <taxon>Actinomycetota</taxon>
        <taxon>Actinomycetes</taxon>
        <taxon>Streptosporangiales</taxon>
        <taxon>Streptosporangiaceae</taxon>
        <taxon>Nonomuraea</taxon>
    </lineage>
</organism>
<reference evidence="3 4" key="1">
    <citation type="submission" date="2020-08" db="EMBL/GenBank/DDBJ databases">
        <title>Sequencing the genomes of 1000 actinobacteria strains.</title>
        <authorList>
            <person name="Klenk H.-P."/>
        </authorList>
    </citation>
    <scope>NUCLEOTIDE SEQUENCE [LARGE SCALE GENOMIC DNA]</scope>
    <source>
        <strain evidence="3 4">DSM 44320</strain>
    </source>
</reference>
<dbReference type="InterPro" id="IPR025150">
    <property type="entry name" value="GH123_cat"/>
</dbReference>
<evidence type="ECO:0000256" key="1">
    <source>
        <dbReference type="SAM" id="MobiDB-lite"/>
    </source>
</evidence>
<dbReference type="Gene3D" id="2.60.120.560">
    <property type="entry name" value="Exo-inulinase, domain 1"/>
    <property type="match status" value="1"/>
</dbReference>
<feature type="domain" description="F5/8 type C" evidence="2">
    <location>
        <begin position="751"/>
        <end position="911"/>
    </location>
</feature>
<dbReference type="Pfam" id="PF00754">
    <property type="entry name" value="F5_F8_type_C"/>
    <property type="match status" value="2"/>
</dbReference>
<evidence type="ECO:0000313" key="4">
    <source>
        <dbReference type="Proteomes" id="UP000579945"/>
    </source>
</evidence>
<dbReference type="GeneID" id="95395887"/>
<dbReference type="PROSITE" id="PS50022">
    <property type="entry name" value="FA58C_3"/>
    <property type="match status" value="2"/>
</dbReference>
<keyword evidence="4" id="KW-1185">Reference proteome</keyword>
<comment type="caution">
    <text evidence="3">The sequence shown here is derived from an EMBL/GenBank/DDBJ whole genome shotgun (WGS) entry which is preliminary data.</text>
</comment>
<evidence type="ECO:0000259" key="2">
    <source>
        <dbReference type="PROSITE" id="PS50022"/>
    </source>
</evidence>
<dbReference type="SUPFAM" id="SSF49785">
    <property type="entry name" value="Galactose-binding domain-like"/>
    <property type="match status" value="2"/>
</dbReference>
<accession>A0A7W5VKW6</accession>
<gene>
    <name evidence="3" type="ORF">FHR33_009946</name>
</gene>
<dbReference type="RefSeq" id="WP_183662898.1">
    <property type="nucleotide sequence ID" value="NZ_JACIBV010000003.1"/>
</dbReference>
<name>A0A7W5VKW6_9ACTN</name>